<feature type="compositionally biased region" description="Basic and acidic residues" evidence="1">
    <location>
        <begin position="175"/>
        <end position="197"/>
    </location>
</feature>
<feature type="region of interest" description="Disordered" evidence="1">
    <location>
        <begin position="102"/>
        <end position="364"/>
    </location>
</feature>
<feature type="region of interest" description="Disordered" evidence="1">
    <location>
        <begin position="376"/>
        <end position="558"/>
    </location>
</feature>
<name>A0A1B6M5T5_9HEMI</name>
<sequence length="558" mass="61345">MEGIKEENGVHEEKTTEPTESKENSKNKIKDVSEEELKADTNVCPDKTTEKSPTTLEENESKENSENKIKGNSEPELQVEKDTCEKKFSEKSLETAKEELKENIEKITHTTDALPEKNDTLLEEKENRDISTKDDVKNNSDKSTSSTENLTPLSKDNLKDSKESASESEPPQIDNSEKSPEDKVTKNSVEDKNDNLHELTSGVLENEKVSEIKTAESEEKPLASESTREEKIVETDSVKSQKLENTDESMEVESKSETAIESQNSESQMEEDSELKSSETKKESEVDTNETPAEKSRLEPNPNNNSADCKSDVKEEDSASTEVALEQKQESLPSKNEIVNGKNVSAVTPDKSETTTMDSKTEEKPDICVEVCSTKENGDTDELMETESQTNQPLSVKAENPKDECKVTDSNVKVTEDESEKPIETESCKTSVNDVESNALNNKKETKTETETFPSSGNNGLKTESNGFIEEIKDVGEDKSVNSQENEPIADEKVSVNGTGISQVGTLAKSNGTESQLNGSSSPDLKPEISNGSDIAKPVEGKKCDTTENTPKEAVVEA</sequence>
<feature type="compositionally biased region" description="Polar residues" evidence="1">
    <location>
        <begin position="496"/>
        <end position="523"/>
    </location>
</feature>
<feature type="compositionally biased region" description="Basic and acidic residues" evidence="1">
    <location>
        <begin position="470"/>
        <end position="480"/>
    </location>
</feature>
<feature type="compositionally biased region" description="Basic and acidic residues" evidence="1">
    <location>
        <begin position="274"/>
        <end position="285"/>
    </location>
</feature>
<feature type="compositionally biased region" description="Basic and acidic residues" evidence="1">
    <location>
        <begin position="205"/>
        <end position="245"/>
    </location>
</feature>
<feature type="compositionally biased region" description="Polar residues" evidence="1">
    <location>
        <begin position="453"/>
        <end position="466"/>
    </location>
</feature>
<proteinExistence type="predicted"/>
<evidence type="ECO:0000256" key="1">
    <source>
        <dbReference type="SAM" id="MobiDB-lite"/>
    </source>
</evidence>
<feature type="compositionally biased region" description="Basic and acidic residues" evidence="1">
    <location>
        <begin position="1"/>
        <end position="39"/>
    </location>
</feature>
<dbReference type="AlphaFoldDB" id="A0A1B6M5T5"/>
<accession>A0A1B6M5T5</accession>
<feature type="compositionally biased region" description="Polar residues" evidence="1">
    <location>
        <begin position="141"/>
        <end position="154"/>
    </location>
</feature>
<feature type="compositionally biased region" description="Basic and acidic residues" evidence="1">
    <location>
        <begin position="102"/>
        <end position="140"/>
    </location>
</feature>
<gene>
    <name evidence="2" type="ORF">g.27808</name>
</gene>
<feature type="compositionally biased region" description="Basic and acidic residues" evidence="1">
    <location>
        <begin position="156"/>
        <end position="165"/>
    </location>
</feature>
<dbReference type="EMBL" id="GEBQ01008680">
    <property type="protein sequence ID" value="JAT31297.1"/>
    <property type="molecule type" value="Transcribed_RNA"/>
</dbReference>
<reference evidence="2" key="1">
    <citation type="submission" date="2015-11" db="EMBL/GenBank/DDBJ databases">
        <title>De novo transcriptome assembly of four potential Pierce s Disease insect vectors from Arizona vineyards.</title>
        <authorList>
            <person name="Tassone E.E."/>
        </authorList>
    </citation>
    <scope>NUCLEOTIDE SEQUENCE</scope>
</reference>
<feature type="compositionally biased region" description="Basic and acidic residues" evidence="1">
    <location>
        <begin position="59"/>
        <end position="90"/>
    </location>
</feature>
<organism evidence="2">
    <name type="scientific">Graphocephala atropunctata</name>
    <dbReference type="NCBI Taxonomy" id="36148"/>
    <lineage>
        <taxon>Eukaryota</taxon>
        <taxon>Metazoa</taxon>
        <taxon>Ecdysozoa</taxon>
        <taxon>Arthropoda</taxon>
        <taxon>Hexapoda</taxon>
        <taxon>Insecta</taxon>
        <taxon>Pterygota</taxon>
        <taxon>Neoptera</taxon>
        <taxon>Paraneoptera</taxon>
        <taxon>Hemiptera</taxon>
        <taxon>Auchenorrhyncha</taxon>
        <taxon>Membracoidea</taxon>
        <taxon>Cicadellidae</taxon>
        <taxon>Cicadellinae</taxon>
        <taxon>Cicadellini</taxon>
        <taxon>Graphocephala</taxon>
    </lineage>
</organism>
<evidence type="ECO:0000313" key="2">
    <source>
        <dbReference type="EMBL" id="JAT31297.1"/>
    </source>
</evidence>
<protein>
    <submittedName>
        <fullName evidence="2">Uncharacterized protein</fullName>
    </submittedName>
</protein>
<feature type="compositionally biased region" description="Basic and acidic residues" evidence="1">
    <location>
        <begin position="537"/>
        <end position="558"/>
    </location>
</feature>
<feature type="compositionally biased region" description="Polar residues" evidence="1">
    <location>
        <begin position="428"/>
        <end position="441"/>
    </location>
</feature>
<feature type="region of interest" description="Disordered" evidence="1">
    <location>
        <begin position="1"/>
        <end position="90"/>
    </location>
</feature>
<feature type="compositionally biased region" description="Basic and acidic residues" evidence="1">
    <location>
        <begin position="414"/>
        <end position="427"/>
    </location>
</feature>